<accession>A0AAX4P2S3</accession>
<evidence type="ECO:0000313" key="2">
    <source>
        <dbReference type="Proteomes" id="UP001472866"/>
    </source>
</evidence>
<organism evidence="1 2">
    <name type="scientific">Chloropicon roscoffensis</name>
    <dbReference type="NCBI Taxonomy" id="1461544"/>
    <lineage>
        <taxon>Eukaryota</taxon>
        <taxon>Viridiplantae</taxon>
        <taxon>Chlorophyta</taxon>
        <taxon>Chloropicophyceae</taxon>
        <taxon>Chloropicales</taxon>
        <taxon>Chloropicaceae</taxon>
        <taxon>Chloropicon</taxon>
    </lineage>
</organism>
<dbReference type="AlphaFoldDB" id="A0AAX4P2S3"/>
<sequence>MAAKNATGALSKVKTFLESLPFKAPWKVAGPIVSSEWKSADLNVEEYRRSAPGQVQSEPPIIPRTTPDRVYDIRYWPRDAKREHVLVGGTNKKFQEVTWVETGIAVEPQAFCLSPPAMSAYRPFKATRKPLLEVTNDGYE</sequence>
<name>A0AAX4P2S3_9CHLO</name>
<dbReference type="PANTHER" id="PTHR36391:SF1">
    <property type="entry name" value="FURRY"/>
    <property type="match status" value="1"/>
</dbReference>
<gene>
    <name evidence="1" type="ORF">HKI87_03g22190</name>
</gene>
<proteinExistence type="predicted"/>
<reference evidence="1 2" key="1">
    <citation type="submission" date="2024-03" db="EMBL/GenBank/DDBJ databases">
        <title>Complete genome sequence of the green alga Chloropicon roscoffensis RCC1871.</title>
        <authorList>
            <person name="Lemieux C."/>
            <person name="Pombert J.-F."/>
            <person name="Otis C."/>
            <person name="Turmel M."/>
        </authorList>
    </citation>
    <scope>NUCLEOTIDE SEQUENCE [LARGE SCALE GENOMIC DNA]</scope>
    <source>
        <strain evidence="1 2">RCC1871</strain>
    </source>
</reference>
<protein>
    <submittedName>
        <fullName evidence="1">Uncharacterized protein</fullName>
    </submittedName>
</protein>
<dbReference type="PANTHER" id="PTHR36391">
    <property type="entry name" value="FURRY"/>
    <property type="match status" value="1"/>
</dbReference>
<keyword evidence="2" id="KW-1185">Reference proteome</keyword>
<evidence type="ECO:0000313" key="1">
    <source>
        <dbReference type="EMBL" id="WZN60685.1"/>
    </source>
</evidence>
<dbReference type="Proteomes" id="UP001472866">
    <property type="component" value="Chromosome 03"/>
</dbReference>
<dbReference type="EMBL" id="CP151503">
    <property type="protein sequence ID" value="WZN60685.1"/>
    <property type="molecule type" value="Genomic_DNA"/>
</dbReference>